<evidence type="ECO:0000313" key="1">
    <source>
        <dbReference type="EMBL" id="MDW9353677.1"/>
    </source>
</evidence>
<sequence length="154" mass="18222">MKKVNVVGYTELIFGAISEKTEIKSKKLKRRCNNLIEKETPSRIFKFTNFLNCGVQHLFVLHRMKTNIPYKTNDDMKKSTGGIITGSKFIGLIIVDLEEEKIFVYQYSLNNRIKRKFRAYMKIKKDSPVKAITQFTKVNIWYWDEMLKQLMNKL</sequence>
<proteinExistence type="predicted"/>
<comment type="caution">
    <text evidence="1">The sequence shown here is derived from an EMBL/GenBank/DDBJ whole genome shotgun (WGS) entry which is preliminary data.</text>
</comment>
<organism evidence="1 2">
    <name type="scientific">Escherichia coli</name>
    <dbReference type="NCBI Taxonomy" id="562"/>
    <lineage>
        <taxon>Bacteria</taxon>
        <taxon>Pseudomonadati</taxon>
        <taxon>Pseudomonadota</taxon>
        <taxon>Gammaproteobacteria</taxon>
        <taxon>Enterobacterales</taxon>
        <taxon>Enterobacteriaceae</taxon>
        <taxon>Escherichia</taxon>
    </lineage>
</organism>
<gene>
    <name evidence="1" type="ORF">R8G00_30190</name>
</gene>
<accession>A0AAP6B4Q9</accession>
<dbReference type="RefSeq" id="WP_044705421.1">
    <property type="nucleotide sequence ID" value="NZ_JAETYH010000035.1"/>
</dbReference>
<protein>
    <submittedName>
        <fullName evidence="1">Uncharacterized protein</fullName>
    </submittedName>
</protein>
<dbReference type="Proteomes" id="UP001271591">
    <property type="component" value="Unassembled WGS sequence"/>
</dbReference>
<name>A0AAP6B4Q9_ECOLX</name>
<dbReference type="AlphaFoldDB" id="A0AAP6B4Q9"/>
<evidence type="ECO:0000313" key="2">
    <source>
        <dbReference type="Proteomes" id="UP001271591"/>
    </source>
</evidence>
<reference evidence="1" key="1">
    <citation type="submission" date="2023-10" db="EMBL/GenBank/DDBJ databases">
        <title>Draft Genome Sequence of a Shiga toxin-producing Escherichia coli strain from deer meat showing an IS-element integration in the B-subunit of the Shiga toxin Stx2b gene.</title>
        <authorList>
            <person name="Projahn M."/>
            <person name="Borowiak M."/>
        </authorList>
    </citation>
    <scope>NUCLEOTIDE SEQUENCE</scope>
    <source>
        <strain evidence="1">BfR-EC-18960</strain>
    </source>
</reference>
<dbReference type="EMBL" id="JAWPMK010000006">
    <property type="protein sequence ID" value="MDW9353677.1"/>
    <property type="molecule type" value="Genomic_DNA"/>
</dbReference>